<protein>
    <recommendedName>
        <fullName evidence="6">Zinc finger DksA/TraR C4-type domain-containing protein</fullName>
    </recommendedName>
</protein>
<dbReference type="PROSITE" id="PS51128">
    <property type="entry name" value="ZF_DKSA_2"/>
    <property type="match status" value="1"/>
</dbReference>
<feature type="domain" description="Zinc finger DksA/TraR C4-type" evidence="6">
    <location>
        <begin position="100"/>
        <end position="135"/>
    </location>
</feature>
<dbReference type="Gene3D" id="1.20.120.910">
    <property type="entry name" value="DksA, coiled-coil domain"/>
    <property type="match status" value="1"/>
</dbReference>
<proteinExistence type="predicted"/>
<gene>
    <name evidence="7" type="ORF">GCM10010412_038070</name>
</gene>
<dbReference type="Proteomes" id="UP001501666">
    <property type="component" value="Unassembled WGS sequence"/>
</dbReference>
<reference evidence="8" key="1">
    <citation type="journal article" date="2019" name="Int. J. Syst. Evol. Microbiol.">
        <title>The Global Catalogue of Microorganisms (GCM) 10K type strain sequencing project: providing services to taxonomists for standard genome sequencing and annotation.</title>
        <authorList>
            <consortium name="The Broad Institute Genomics Platform"/>
            <consortium name="The Broad Institute Genome Sequencing Center for Infectious Disease"/>
            <person name="Wu L."/>
            <person name="Ma J."/>
        </authorList>
    </citation>
    <scope>NUCLEOTIDE SEQUENCE [LARGE SCALE GENOMIC DNA]</scope>
    <source>
        <strain evidence="8">JCM 6835</strain>
    </source>
</reference>
<keyword evidence="2" id="KW-0863">Zinc-finger</keyword>
<sequence>MFAPHCAGRDLRGVPRPAAPAYPEVRTVDDTTARERLESMLAELDRSIGVLRGDPVAVRDRSAADAGSDLTDTDRAQAMLTVATAQRGAVVAALKRLDEGSYGECVDCGKQVPEGRLEARPEAARCVQCQSRQERRR</sequence>
<evidence type="ECO:0000256" key="4">
    <source>
        <dbReference type="PROSITE-ProRule" id="PRU00510"/>
    </source>
</evidence>
<comment type="caution">
    <text evidence="7">The sequence shown here is derived from an EMBL/GenBank/DDBJ whole genome shotgun (WGS) entry which is preliminary data.</text>
</comment>
<name>A0ABP6E9M0_9ACTN</name>
<evidence type="ECO:0000256" key="3">
    <source>
        <dbReference type="ARBA" id="ARBA00022833"/>
    </source>
</evidence>
<evidence type="ECO:0000313" key="7">
    <source>
        <dbReference type="EMBL" id="GAA2663443.1"/>
    </source>
</evidence>
<dbReference type="Pfam" id="PF01258">
    <property type="entry name" value="zf-dskA_traR"/>
    <property type="match status" value="1"/>
</dbReference>
<evidence type="ECO:0000256" key="5">
    <source>
        <dbReference type="SAM" id="MobiDB-lite"/>
    </source>
</evidence>
<organism evidence="7 8">
    <name type="scientific">Nonomuraea recticatena</name>
    <dbReference type="NCBI Taxonomy" id="46178"/>
    <lineage>
        <taxon>Bacteria</taxon>
        <taxon>Bacillati</taxon>
        <taxon>Actinomycetota</taxon>
        <taxon>Actinomycetes</taxon>
        <taxon>Streptosporangiales</taxon>
        <taxon>Streptosporangiaceae</taxon>
        <taxon>Nonomuraea</taxon>
    </lineage>
</organism>
<feature type="region of interest" description="Disordered" evidence="5">
    <location>
        <begin position="1"/>
        <end position="23"/>
    </location>
</feature>
<dbReference type="PANTHER" id="PTHR33823">
    <property type="entry name" value="RNA POLYMERASE-BINDING TRANSCRIPTION FACTOR DKSA-RELATED"/>
    <property type="match status" value="1"/>
</dbReference>
<evidence type="ECO:0000313" key="8">
    <source>
        <dbReference type="Proteomes" id="UP001501666"/>
    </source>
</evidence>
<dbReference type="SUPFAM" id="SSF57716">
    <property type="entry name" value="Glucocorticoid receptor-like (DNA-binding domain)"/>
    <property type="match status" value="1"/>
</dbReference>
<feature type="zinc finger region" description="dksA C4-type" evidence="4">
    <location>
        <begin position="105"/>
        <end position="129"/>
    </location>
</feature>
<accession>A0ABP6E9M0</accession>
<dbReference type="PANTHER" id="PTHR33823:SF2">
    <property type="entry name" value="RNA POLYMERASE-BINDING TRANSCRIPTION FACTOR DKSA"/>
    <property type="match status" value="1"/>
</dbReference>
<dbReference type="EMBL" id="BAAATE010000008">
    <property type="protein sequence ID" value="GAA2663443.1"/>
    <property type="molecule type" value="Genomic_DNA"/>
</dbReference>
<dbReference type="InterPro" id="IPR000962">
    <property type="entry name" value="Znf_DskA_TraR"/>
</dbReference>
<keyword evidence="1" id="KW-0479">Metal-binding</keyword>
<evidence type="ECO:0000256" key="2">
    <source>
        <dbReference type="ARBA" id="ARBA00022771"/>
    </source>
</evidence>
<evidence type="ECO:0000259" key="6">
    <source>
        <dbReference type="Pfam" id="PF01258"/>
    </source>
</evidence>
<evidence type="ECO:0000256" key="1">
    <source>
        <dbReference type="ARBA" id="ARBA00022723"/>
    </source>
</evidence>
<keyword evidence="8" id="KW-1185">Reference proteome</keyword>
<keyword evidence="3" id="KW-0862">Zinc</keyword>